<protein>
    <submittedName>
        <fullName evidence="2">DNA-binding MarR family transcriptional regulator</fullName>
    </submittedName>
</protein>
<gene>
    <name evidence="2" type="ORF">FHX50_001287</name>
</gene>
<dbReference type="InterPro" id="IPR039422">
    <property type="entry name" value="MarR/SlyA-like"/>
</dbReference>
<dbReference type="Proteomes" id="UP000568050">
    <property type="component" value="Unassembled WGS sequence"/>
</dbReference>
<evidence type="ECO:0000313" key="2">
    <source>
        <dbReference type="EMBL" id="MBB3023004.1"/>
    </source>
</evidence>
<accession>A0A839QRS6</accession>
<dbReference type="PROSITE" id="PS50995">
    <property type="entry name" value="HTH_MARR_2"/>
    <property type="match status" value="1"/>
</dbReference>
<dbReference type="AlphaFoldDB" id="A0A839QRS6"/>
<proteinExistence type="predicted"/>
<keyword evidence="2" id="KW-0238">DNA-binding</keyword>
<dbReference type="Gene3D" id="1.10.10.10">
    <property type="entry name" value="Winged helix-like DNA-binding domain superfamily/Winged helix DNA-binding domain"/>
    <property type="match status" value="1"/>
</dbReference>
<dbReference type="SUPFAM" id="SSF46785">
    <property type="entry name" value="Winged helix' DNA-binding domain"/>
    <property type="match status" value="1"/>
</dbReference>
<feature type="domain" description="HTH marR-type" evidence="1">
    <location>
        <begin position="16"/>
        <end position="154"/>
    </location>
</feature>
<dbReference type="SMART" id="SM00347">
    <property type="entry name" value="HTH_MARR"/>
    <property type="match status" value="1"/>
</dbReference>
<dbReference type="GO" id="GO:0003700">
    <property type="term" value="F:DNA-binding transcription factor activity"/>
    <property type="evidence" value="ECO:0007669"/>
    <property type="project" value="InterPro"/>
</dbReference>
<dbReference type="InterPro" id="IPR036390">
    <property type="entry name" value="WH_DNA-bd_sf"/>
</dbReference>
<evidence type="ECO:0000259" key="1">
    <source>
        <dbReference type="PROSITE" id="PS50995"/>
    </source>
</evidence>
<reference evidence="2 3" key="1">
    <citation type="submission" date="2020-08" db="EMBL/GenBank/DDBJ databases">
        <title>Sequencing the genomes of 1000 actinobacteria strains.</title>
        <authorList>
            <person name="Klenk H.-P."/>
        </authorList>
    </citation>
    <scope>NUCLEOTIDE SEQUENCE [LARGE SCALE GENOMIC DNA]</scope>
    <source>
        <strain evidence="2 3">DSM 23040</strain>
    </source>
</reference>
<dbReference type="PANTHER" id="PTHR33164:SF99">
    <property type="entry name" value="MARR FAMILY REGULATORY PROTEIN"/>
    <property type="match status" value="1"/>
</dbReference>
<dbReference type="PRINTS" id="PR00598">
    <property type="entry name" value="HTHMARR"/>
</dbReference>
<organism evidence="2 3">
    <name type="scientific">Helcobacillus massiliensis</name>
    <dbReference type="NCBI Taxonomy" id="521392"/>
    <lineage>
        <taxon>Bacteria</taxon>
        <taxon>Bacillati</taxon>
        <taxon>Actinomycetota</taxon>
        <taxon>Actinomycetes</taxon>
        <taxon>Micrococcales</taxon>
        <taxon>Dermabacteraceae</taxon>
        <taxon>Helcobacillus</taxon>
    </lineage>
</organism>
<evidence type="ECO:0000313" key="3">
    <source>
        <dbReference type="Proteomes" id="UP000568050"/>
    </source>
</evidence>
<dbReference type="InterPro" id="IPR036388">
    <property type="entry name" value="WH-like_DNA-bd_sf"/>
</dbReference>
<dbReference type="PANTHER" id="PTHR33164">
    <property type="entry name" value="TRANSCRIPTIONAL REGULATOR, MARR FAMILY"/>
    <property type="match status" value="1"/>
</dbReference>
<dbReference type="EMBL" id="JACHWP010000002">
    <property type="protein sequence ID" value="MBB3023004.1"/>
    <property type="molecule type" value="Genomic_DNA"/>
</dbReference>
<dbReference type="Pfam" id="PF01047">
    <property type="entry name" value="MarR"/>
    <property type="match status" value="1"/>
</dbReference>
<comment type="caution">
    <text evidence="2">The sequence shown here is derived from an EMBL/GenBank/DDBJ whole genome shotgun (WGS) entry which is preliminary data.</text>
</comment>
<dbReference type="GO" id="GO:0006950">
    <property type="term" value="P:response to stress"/>
    <property type="evidence" value="ECO:0007669"/>
    <property type="project" value="TreeGrafter"/>
</dbReference>
<dbReference type="InterPro" id="IPR000835">
    <property type="entry name" value="HTH_MarR-typ"/>
</dbReference>
<sequence length="166" mass="18369">MAPTNGNEPRWLSPEEQRAWRVFLYTTTRLREALSQALEQDPEVSLTLAEYEILVRLSEAPGGHARMSELADHVVHSRSRLTHTVTRLEKRGLVERQRCASDGRGREALLTADGRALLERAAPVHVASVRAQLVDPLGTDGMVRLGSLLSALLTEDERAEIAATPE</sequence>
<keyword evidence="3" id="KW-1185">Reference proteome</keyword>
<dbReference type="RefSeq" id="WP_183375736.1">
    <property type="nucleotide sequence ID" value="NZ_CBCSFZ010000001.1"/>
</dbReference>
<name>A0A839QRS6_9MICO</name>
<dbReference type="GO" id="GO:0003677">
    <property type="term" value="F:DNA binding"/>
    <property type="evidence" value="ECO:0007669"/>
    <property type="project" value="UniProtKB-KW"/>
</dbReference>